<keyword evidence="2" id="KW-0479">Metal-binding</keyword>
<keyword evidence="5" id="KW-0732">Signal</keyword>
<feature type="domain" description="Plastocyanin-like" evidence="8">
    <location>
        <begin position="88"/>
        <end position="202"/>
    </location>
</feature>
<feature type="signal peptide" evidence="5">
    <location>
        <begin position="1"/>
        <end position="22"/>
    </location>
</feature>
<dbReference type="PANTHER" id="PTHR11709:SF71">
    <property type="entry name" value="OXIDOREDUCTASE TPCJ"/>
    <property type="match status" value="1"/>
</dbReference>
<dbReference type="CDD" id="cd13854">
    <property type="entry name" value="CuRO_1_MaLCC_like"/>
    <property type="match status" value="1"/>
</dbReference>
<dbReference type="FunFam" id="2.60.40.420:FF:000021">
    <property type="entry name" value="Extracellular dihydrogeodin oxidase/laccase"/>
    <property type="match status" value="1"/>
</dbReference>
<evidence type="ECO:0000259" key="8">
    <source>
        <dbReference type="Pfam" id="PF07732"/>
    </source>
</evidence>
<evidence type="ECO:0000259" key="7">
    <source>
        <dbReference type="Pfam" id="PF07731"/>
    </source>
</evidence>
<dbReference type="PROSITE" id="PS00079">
    <property type="entry name" value="MULTICOPPER_OXIDASE1"/>
    <property type="match status" value="1"/>
</dbReference>
<proteinExistence type="inferred from homology"/>
<dbReference type="Pfam" id="PF07732">
    <property type="entry name" value="Cu-oxidase_3"/>
    <property type="match status" value="1"/>
</dbReference>
<dbReference type="EMBL" id="ML994611">
    <property type="protein sequence ID" value="KAF2194460.1"/>
    <property type="molecule type" value="Genomic_DNA"/>
</dbReference>
<keyword evidence="4" id="KW-0186">Copper</keyword>
<evidence type="ECO:0000256" key="2">
    <source>
        <dbReference type="ARBA" id="ARBA00022723"/>
    </source>
</evidence>
<dbReference type="Gene3D" id="2.60.40.420">
    <property type="entry name" value="Cupredoxins - blue copper proteins"/>
    <property type="match status" value="3"/>
</dbReference>
<dbReference type="CDD" id="cd13901">
    <property type="entry name" value="CuRO_3_MaLCC_like"/>
    <property type="match status" value="1"/>
</dbReference>
<reference evidence="9" key="1">
    <citation type="journal article" date="2020" name="Stud. Mycol.">
        <title>101 Dothideomycetes genomes: a test case for predicting lifestyles and emergence of pathogens.</title>
        <authorList>
            <person name="Haridas S."/>
            <person name="Albert R."/>
            <person name="Binder M."/>
            <person name="Bloem J."/>
            <person name="Labutti K."/>
            <person name="Salamov A."/>
            <person name="Andreopoulos B."/>
            <person name="Baker S."/>
            <person name="Barry K."/>
            <person name="Bills G."/>
            <person name="Bluhm B."/>
            <person name="Cannon C."/>
            <person name="Castanera R."/>
            <person name="Culley D."/>
            <person name="Daum C."/>
            <person name="Ezra D."/>
            <person name="Gonzalez J."/>
            <person name="Henrissat B."/>
            <person name="Kuo A."/>
            <person name="Liang C."/>
            <person name="Lipzen A."/>
            <person name="Lutzoni F."/>
            <person name="Magnuson J."/>
            <person name="Mondo S."/>
            <person name="Nolan M."/>
            <person name="Ohm R."/>
            <person name="Pangilinan J."/>
            <person name="Park H.-J."/>
            <person name="Ramirez L."/>
            <person name="Alfaro M."/>
            <person name="Sun H."/>
            <person name="Tritt A."/>
            <person name="Yoshinaga Y."/>
            <person name="Zwiers L.-H."/>
            <person name="Turgeon B."/>
            <person name="Goodwin S."/>
            <person name="Spatafora J."/>
            <person name="Crous P."/>
            <person name="Grigoriev I."/>
        </authorList>
    </citation>
    <scope>NUCLEOTIDE SEQUENCE</scope>
    <source>
        <strain evidence="9">CBS 207.26</strain>
    </source>
</reference>
<comment type="similarity">
    <text evidence="1">Belongs to the multicopper oxidase family.</text>
</comment>
<dbReference type="SUPFAM" id="SSF49503">
    <property type="entry name" value="Cupredoxins"/>
    <property type="match status" value="3"/>
</dbReference>
<protein>
    <submittedName>
        <fullName evidence="9">Multicopper oxidase</fullName>
    </submittedName>
</protein>
<dbReference type="GO" id="GO:0005507">
    <property type="term" value="F:copper ion binding"/>
    <property type="evidence" value="ECO:0007669"/>
    <property type="project" value="InterPro"/>
</dbReference>
<dbReference type="PANTHER" id="PTHR11709">
    <property type="entry name" value="MULTI-COPPER OXIDASE"/>
    <property type="match status" value="1"/>
</dbReference>
<evidence type="ECO:0000256" key="3">
    <source>
        <dbReference type="ARBA" id="ARBA00023002"/>
    </source>
</evidence>
<dbReference type="InterPro" id="IPR011706">
    <property type="entry name" value="Cu-oxidase_C"/>
</dbReference>
<feature type="domain" description="Plastocyanin-like" evidence="6">
    <location>
        <begin position="213"/>
        <end position="358"/>
    </location>
</feature>
<dbReference type="InterPro" id="IPR008972">
    <property type="entry name" value="Cupredoxin"/>
</dbReference>
<sequence>MLYSIARAAGFLALVCPTILSAALPSEPLAPTVPWKSDGIYQHNKGRDYGCSHGRKSRNCWSDGFNVETDMDEKWPDTGKMVTYNFDITNTTMAPDGFERQMMVVNGQYPGPTIEAEWGDTIVVNVKNSLTNNGTGIHWHGLRQLRSCQMDGTNGITECPIAPGQTKTYTFKATQYGSSWYHSHYSVQYGDGIVGGIIIRGPATENYDIDLGILPFTDWWHVPIFTVNAAALHAGGPPTADNLLVNGSMTSGSGGKYAVTTLTPGKKHLLRLVNQGINNNVHVSLDGHPFTVIAADFIPIIPFTANSLNLAVGQRYDVIVNANQTVGNYWLRVGTGGGKCDGPNANAANIKSIFRYEGSTSGNPNSTGITLPTGCYDETNIVPYVKTTVPRNLPQELKLSFSQTAATNNLVQWHINASAIQIDFKTPTLQYVIDGNDSFPTTDNIYVVGEAHKWQYWVIQSDNSTPPLPHPIHLHGHDFYILDYAQGAQWAGDTSRLITDNPIRRDTATLPANGYLVLAFESDNPGAWLMHCHIPFHVSAGLGFQFLERQREILGSIGDLGGFKDGCKSWKAYERNVEGGFIIGDSGLRL</sequence>
<dbReference type="Proteomes" id="UP000800200">
    <property type="component" value="Unassembled WGS sequence"/>
</dbReference>
<keyword evidence="3" id="KW-0560">Oxidoreductase</keyword>
<keyword evidence="10" id="KW-1185">Reference proteome</keyword>
<evidence type="ECO:0000256" key="4">
    <source>
        <dbReference type="ARBA" id="ARBA00023008"/>
    </source>
</evidence>
<dbReference type="AlphaFoldDB" id="A0A6A6EWH6"/>
<dbReference type="InterPro" id="IPR011707">
    <property type="entry name" value="Cu-oxidase-like_N"/>
</dbReference>
<feature type="domain" description="Plastocyanin-like" evidence="7">
    <location>
        <begin position="427"/>
        <end position="550"/>
    </location>
</feature>
<dbReference type="FunFam" id="2.60.40.420:FF:000045">
    <property type="entry name" value="Laccase 2"/>
    <property type="match status" value="1"/>
</dbReference>
<evidence type="ECO:0000313" key="10">
    <source>
        <dbReference type="Proteomes" id="UP000800200"/>
    </source>
</evidence>
<dbReference type="GO" id="GO:0016491">
    <property type="term" value="F:oxidoreductase activity"/>
    <property type="evidence" value="ECO:0007669"/>
    <property type="project" value="UniProtKB-KW"/>
</dbReference>
<dbReference type="OrthoDB" id="2121828at2759"/>
<dbReference type="Pfam" id="PF07731">
    <property type="entry name" value="Cu-oxidase_2"/>
    <property type="match status" value="1"/>
</dbReference>
<dbReference type="InterPro" id="IPR033138">
    <property type="entry name" value="Cu_oxidase_CS"/>
</dbReference>
<dbReference type="PROSITE" id="PS00080">
    <property type="entry name" value="MULTICOPPER_OXIDASE2"/>
    <property type="match status" value="1"/>
</dbReference>
<dbReference type="InterPro" id="IPR002355">
    <property type="entry name" value="Cu_oxidase_Cu_BS"/>
</dbReference>
<accession>A0A6A6EWH6</accession>
<evidence type="ECO:0000256" key="1">
    <source>
        <dbReference type="ARBA" id="ARBA00010609"/>
    </source>
</evidence>
<gene>
    <name evidence="9" type="ORF">K469DRAFT_127804</name>
</gene>
<dbReference type="CDD" id="cd13880">
    <property type="entry name" value="CuRO_2_MaLCC_like"/>
    <property type="match status" value="1"/>
</dbReference>
<name>A0A6A6EWH6_9PEZI</name>
<evidence type="ECO:0000313" key="9">
    <source>
        <dbReference type="EMBL" id="KAF2194460.1"/>
    </source>
</evidence>
<organism evidence="9 10">
    <name type="scientific">Zopfia rhizophila CBS 207.26</name>
    <dbReference type="NCBI Taxonomy" id="1314779"/>
    <lineage>
        <taxon>Eukaryota</taxon>
        <taxon>Fungi</taxon>
        <taxon>Dikarya</taxon>
        <taxon>Ascomycota</taxon>
        <taxon>Pezizomycotina</taxon>
        <taxon>Dothideomycetes</taxon>
        <taxon>Dothideomycetes incertae sedis</taxon>
        <taxon>Zopfiaceae</taxon>
        <taxon>Zopfia</taxon>
    </lineage>
</organism>
<evidence type="ECO:0000259" key="6">
    <source>
        <dbReference type="Pfam" id="PF00394"/>
    </source>
</evidence>
<dbReference type="InterPro" id="IPR045087">
    <property type="entry name" value="Cu-oxidase_fam"/>
</dbReference>
<feature type="chain" id="PRO_5025407678" evidence="5">
    <location>
        <begin position="23"/>
        <end position="590"/>
    </location>
</feature>
<dbReference type="InterPro" id="IPR001117">
    <property type="entry name" value="Cu-oxidase_2nd"/>
</dbReference>
<dbReference type="Pfam" id="PF00394">
    <property type="entry name" value="Cu-oxidase"/>
    <property type="match status" value="1"/>
</dbReference>
<evidence type="ECO:0000256" key="5">
    <source>
        <dbReference type="SAM" id="SignalP"/>
    </source>
</evidence>